<dbReference type="OrthoDB" id="10551386at2759"/>
<accession>A0A8X6YMB6</accession>
<dbReference type="Proteomes" id="UP000886998">
    <property type="component" value="Unassembled WGS sequence"/>
</dbReference>
<sequence length="116" mass="13276">YQRPTFEFPRQNRNSGFCLLEKGIQLLHSQDNPKPVYLDCLLLRHAPPVKPQSLPRLELCSALLLANLLQATLPTLNVPISDTFAWSDSKITLAWLKSEPRRWQPFVANRVAKIQS</sequence>
<evidence type="ECO:0000313" key="2">
    <source>
        <dbReference type="Proteomes" id="UP000886998"/>
    </source>
</evidence>
<organism evidence="1 2">
    <name type="scientific">Trichonephila inaurata madagascariensis</name>
    <dbReference type="NCBI Taxonomy" id="2747483"/>
    <lineage>
        <taxon>Eukaryota</taxon>
        <taxon>Metazoa</taxon>
        <taxon>Ecdysozoa</taxon>
        <taxon>Arthropoda</taxon>
        <taxon>Chelicerata</taxon>
        <taxon>Arachnida</taxon>
        <taxon>Araneae</taxon>
        <taxon>Araneomorphae</taxon>
        <taxon>Entelegynae</taxon>
        <taxon>Araneoidea</taxon>
        <taxon>Nephilidae</taxon>
        <taxon>Trichonephila</taxon>
        <taxon>Trichonephila inaurata</taxon>
    </lineage>
</organism>
<proteinExistence type="predicted"/>
<name>A0A8X6YMB6_9ARAC</name>
<evidence type="ECO:0000313" key="1">
    <source>
        <dbReference type="EMBL" id="GFY75625.1"/>
    </source>
</evidence>
<gene>
    <name evidence="1" type="primary">AVEN_139155_1</name>
    <name evidence="1" type="ORF">TNIN_165571</name>
</gene>
<dbReference type="PANTHER" id="PTHR22955">
    <property type="entry name" value="RETROTRANSPOSON"/>
    <property type="match status" value="1"/>
</dbReference>
<dbReference type="Pfam" id="PF05380">
    <property type="entry name" value="Peptidase_A17"/>
    <property type="match status" value="1"/>
</dbReference>
<feature type="non-terminal residue" evidence="1">
    <location>
        <position position="1"/>
    </location>
</feature>
<dbReference type="EMBL" id="BMAV01021507">
    <property type="protein sequence ID" value="GFY75625.1"/>
    <property type="molecule type" value="Genomic_DNA"/>
</dbReference>
<comment type="caution">
    <text evidence="1">The sequence shown here is derived from an EMBL/GenBank/DDBJ whole genome shotgun (WGS) entry which is preliminary data.</text>
</comment>
<keyword evidence="2" id="KW-1185">Reference proteome</keyword>
<dbReference type="PANTHER" id="PTHR22955:SF77">
    <property type="entry name" value="ASPARTIC PUTATIVE DOMAIN-CONTAINING PROTEIN-RELATED"/>
    <property type="match status" value="1"/>
</dbReference>
<dbReference type="AlphaFoldDB" id="A0A8X6YMB6"/>
<dbReference type="InterPro" id="IPR008042">
    <property type="entry name" value="Retrotrans_Pao"/>
</dbReference>
<protein>
    <submittedName>
        <fullName evidence="1">Integrase catalytic domain-containing protein</fullName>
    </submittedName>
</protein>
<reference evidence="1" key="1">
    <citation type="submission" date="2020-08" db="EMBL/GenBank/DDBJ databases">
        <title>Multicomponent nature underlies the extraordinary mechanical properties of spider dragline silk.</title>
        <authorList>
            <person name="Kono N."/>
            <person name="Nakamura H."/>
            <person name="Mori M."/>
            <person name="Yoshida Y."/>
            <person name="Ohtoshi R."/>
            <person name="Malay A.D."/>
            <person name="Moran D.A.P."/>
            <person name="Tomita M."/>
            <person name="Numata K."/>
            <person name="Arakawa K."/>
        </authorList>
    </citation>
    <scope>NUCLEOTIDE SEQUENCE</scope>
</reference>